<dbReference type="OrthoDB" id="117402at2"/>
<dbReference type="SUPFAM" id="SSF52833">
    <property type="entry name" value="Thioredoxin-like"/>
    <property type="match status" value="1"/>
</dbReference>
<keyword evidence="2" id="KW-1185">Reference proteome</keyword>
<dbReference type="EMBL" id="WBJY01000001">
    <property type="protein sequence ID" value="KAB1649414.1"/>
    <property type="molecule type" value="Genomic_DNA"/>
</dbReference>
<organism evidence="1 2">
    <name type="scientific">Pseudoclavibacter endophyticus</name>
    <dbReference type="NCBI Taxonomy" id="1778590"/>
    <lineage>
        <taxon>Bacteria</taxon>
        <taxon>Bacillati</taxon>
        <taxon>Actinomycetota</taxon>
        <taxon>Actinomycetes</taxon>
        <taxon>Micrococcales</taxon>
        <taxon>Microbacteriaceae</taxon>
        <taxon>Pseudoclavibacter</taxon>
    </lineage>
</organism>
<dbReference type="Proteomes" id="UP000431744">
    <property type="component" value="Unassembled WGS sequence"/>
</dbReference>
<comment type="caution">
    <text evidence="1">The sequence shown here is derived from an EMBL/GenBank/DDBJ whole genome shotgun (WGS) entry which is preliminary data.</text>
</comment>
<name>A0A6H9WSS4_9MICO</name>
<dbReference type="AlphaFoldDB" id="A0A6H9WSS4"/>
<reference evidence="1 2" key="1">
    <citation type="submission" date="2019-09" db="EMBL/GenBank/DDBJ databases">
        <title>Phylogeny of genus Pseudoclavibacter and closely related genus.</title>
        <authorList>
            <person name="Li Y."/>
        </authorList>
    </citation>
    <scope>NUCLEOTIDE SEQUENCE [LARGE SCALE GENOMIC DNA]</scope>
    <source>
        <strain evidence="1 2">EGI 60007</strain>
    </source>
</reference>
<accession>A0A6H9WSS4</accession>
<evidence type="ECO:0000313" key="2">
    <source>
        <dbReference type="Proteomes" id="UP000431744"/>
    </source>
</evidence>
<sequence length="258" mass="27064">MTVISPEPRLRRATARDAASSRPRRRLVLAVAALAIAVAVAVFALGTGRGSVEWPTMVNADGGLDASGPTVADPANAQAIPAPAPVQLALYTDYTHPDSARFASVNALVIQGLTQQGAVRISLHPLAVSDDPRERGAAVRAGNAVTCVGELSQKDLWAFHVGLLAMQPSEGFANLQNADLKALARDSGVQQIDAVNTCISQGRFGDWIESQSDAALAGGVGDQGTELDRMPLVLANGDAYTGRIDNSTEFRSFLDEHL</sequence>
<proteinExistence type="predicted"/>
<dbReference type="RefSeq" id="WP_158028004.1">
    <property type="nucleotide sequence ID" value="NZ_BMHG01000001.1"/>
</dbReference>
<evidence type="ECO:0000313" key="1">
    <source>
        <dbReference type="EMBL" id="KAB1649414.1"/>
    </source>
</evidence>
<dbReference type="InterPro" id="IPR036249">
    <property type="entry name" value="Thioredoxin-like_sf"/>
</dbReference>
<dbReference type="Gene3D" id="3.40.30.10">
    <property type="entry name" value="Glutaredoxin"/>
    <property type="match status" value="1"/>
</dbReference>
<gene>
    <name evidence="1" type="ORF">F8O04_03865</name>
</gene>
<protein>
    <submittedName>
        <fullName evidence="1">Thioredoxin domain-containing protein</fullName>
    </submittedName>
</protein>